<feature type="region of interest" description="Disordered" evidence="5">
    <location>
        <begin position="1"/>
        <end position="20"/>
    </location>
</feature>
<dbReference type="GO" id="GO:0003677">
    <property type="term" value="F:DNA binding"/>
    <property type="evidence" value="ECO:0007669"/>
    <property type="project" value="UniProtKB-KW"/>
</dbReference>
<dbReference type="PROSITE" id="PS50949">
    <property type="entry name" value="HTH_GNTR"/>
    <property type="match status" value="1"/>
</dbReference>
<dbReference type="PANTHER" id="PTHR43537:SF5">
    <property type="entry name" value="UXU OPERON TRANSCRIPTIONAL REGULATOR"/>
    <property type="match status" value="1"/>
</dbReference>
<dbReference type="InterPro" id="IPR011711">
    <property type="entry name" value="GntR_C"/>
</dbReference>
<feature type="domain" description="HTH gntR-type" evidence="6">
    <location>
        <begin position="21"/>
        <end position="89"/>
    </location>
</feature>
<dbReference type="Pfam" id="PF00392">
    <property type="entry name" value="GntR"/>
    <property type="match status" value="1"/>
</dbReference>
<keyword evidence="1" id="KW-0805">Transcription regulation</keyword>
<accession>A0A2W5Q1H4</accession>
<evidence type="ECO:0000256" key="2">
    <source>
        <dbReference type="ARBA" id="ARBA00023125"/>
    </source>
</evidence>
<dbReference type="SMART" id="SM00345">
    <property type="entry name" value="HTH_GNTR"/>
    <property type="match status" value="1"/>
</dbReference>
<dbReference type="PANTHER" id="PTHR43537">
    <property type="entry name" value="TRANSCRIPTIONAL REGULATOR, GNTR FAMILY"/>
    <property type="match status" value="1"/>
</dbReference>
<evidence type="ECO:0000256" key="1">
    <source>
        <dbReference type="ARBA" id="ARBA00023015"/>
    </source>
</evidence>
<evidence type="ECO:0000313" key="8">
    <source>
        <dbReference type="Proteomes" id="UP000249082"/>
    </source>
</evidence>
<dbReference type="EMBL" id="QFPX01000027">
    <property type="protein sequence ID" value="PZQ51107.1"/>
    <property type="molecule type" value="Genomic_DNA"/>
</dbReference>
<proteinExistence type="predicted"/>
<sequence length="266" mass="29058">MAGIMGAKPPLGPDPTTDDDGRLYRRVAKAMIAELLSGTYAVGDRMPAERDIAISMGVSRPVVREAMLAMEVLGLVEARLGAGTFVIRLPGEVDSEPAFTVSPFELIEARLLIEGESAALAARHISDEELERLEELVKAIQQENAEENGGENADMAFHMTIAKAGRNSAIARTVEQLWILRSTSPECRLLLEQARTANVKPVVEEHRAILNALRQRDPDAAREAMHAHLNAVLQHLLFAVEEEAVAAARQSVAVTRKRFLRTGRDA</sequence>
<keyword evidence="2" id="KW-0238">DNA-binding</keyword>
<name>A0A2W5Q1H4_9SPHN</name>
<comment type="caution">
    <text evidence="7">The sequence shown here is derived from an EMBL/GenBank/DDBJ whole genome shotgun (WGS) entry which is preliminary data.</text>
</comment>
<dbReference type="Pfam" id="PF07729">
    <property type="entry name" value="FCD"/>
    <property type="match status" value="1"/>
</dbReference>
<keyword evidence="3" id="KW-0804">Transcription</keyword>
<gene>
    <name evidence="7" type="ORF">DI555_21320</name>
</gene>
<organism evidence="7 8">
    <name type="scientific">Novosphingobium pentaromativorans</name>
    <dbReference type="NCBI Taxonomy" id="205844"/>
    <lineage>
        <taxon>Bacteria</taxon>
        <taxon>Pseudomonadati</taxon>
        <taxon>Pseudomonadota</taxon>
        <taxon>Alphaproteobacteria</taxon>
        <taxon>Sphingomonadales</taxon>
        <taxon>Sphingomonadaceae</taxon>
        <taxon>Novosphingobium</taxon>
    </lineage>
</organism>
<dbReference type="InterPro" id="IPR008920">
    <property type="entry name" value="TF_FadR/GntR_C"/>
</dbReference>
<dbReference type="SUPFAM" id="SSF48008">
    <property type="entry name" value="GntR ligand-binding domain-like"/>
    <property type="match status" value="1"/>
</dbReference>
<evidence type="ECO:0000256" key="5">
    <source>
        <dbReference type="SAM" id="MobiDB-lite"/>
    </source>
</evidence>
<dbReference type="Proteomes" id="UP000249082">
    <property type="component" value="Unassembled WGS sequence"/>
</dbReference>
<dbReference type="AlphaFoldDB" id="A0A2W5Q1H4"/>
<dbReference type="InterPro" id="IPR036388">
    <property type="entry name" value="WH-like_DNA-bd_sf"/>
</dbReference>
<dbReference type="PRINTS" id="PR00035">
    <property type="entry name" value="HTHGNTR"/>
</dbReference>
<dbReference type="SMART" id="SM00895">
    <property type="entry name" value="FCD"/>
    <property type="match status" value="1"/>
</dbReference>
<dbReference type="Gene3D" id="1.10.10.10">
    <property type="entry name" value="Winged helix-like DNA-binding domain superfamily/Winged helix DNA-binding domain"/>
    <property type="match status" value="1"/>
</dbReference>
<dbReference type="SUPFAM" id="SSF46785">
    <property type="entry name" value="Winged helix' DNA-binding domain"/>
    <property type="match status" value="1"/>
</dbReference>
<dbReference type="InterPro" id="IPR000524">
    <property type="entry name" value="Tscrpt_reg_HTH_GntR"/>
</dbReference>
<dbReference type="Gene3D" id="1.20.120.530">
    <property type="entry name" value="GntR ligand-binding domain-like"/>
    <property type="match status" value="1"/>
</dbReference>
<evidence type="ECO:0000256" key="3">
    <source>
        <dbReference type="ARBA" id="ARBA00023163"/>
    </source>
</evidence>
<dbReference type="GO" id="GO:0003700">
    <property type="term" value="F:DNA-binding transcription factor activity"/>
    <property type="evidence" value="ECO:0007669"/>
    <property type="project" value="InterPro"/>
</dbReference>
<dbReference type="InterPro" id="IPR036390">
    <property type="entry name" value="WH_DNA-bd_sf"/>
</dbReference>
<evidence type="ECO:0000256" key="4">
    <source>
        <dbReference type="SAM" id="Coils"/>
    </source>
</evidence>
<feature type="coiled-coil region" evidence="4">
    <location>
        <begin position="123"/>
        <end position="150"/>
    </location>
</feature>
<evidence type="ECO:0000313" key="7">
    <source>
        <dbReference type="EMBL" id="PZQ51107.1"/>
    </source>
</evidence>
<protein>
    <submittedName>
        <fullName evidence="7">GntR family transcriptional regulator</fullName>
    </submittedName>
</protein>
<keyword evidence="4" id="KW-0175">Coiled coil</keyword>
<dbReference type="CDD" id="cd07377">
    <property type="entry name" value="WHTH_GntR"/>
    <property type="match status" value="1"/>
</dbReference>
<evidence type="ECO:0000259" key="6">
    <source>
        <dbReference type="PROSITE" id="PS50949"/>
    </source>
</evidence>
<reference evidence="7 8" key="1">
    <citation type="submission" date="2017-08" db="EMBL/GenBank/DDBJ databases">
        <title>Infants hospitalized years apart are colonized by the same room-sourced microbial strains.</title>
        <authorList>
            <person name="Brooks B."/>
            <person name="Olm M.R."/>
            <person name="Firek B.A."/>
            <person name="Baker R."/>
            <person name="Thomas B.C."/>
            <person name="Morowitz M.J."/>
            <person name="Banfield J.F."/>
        </authorList>
    </citation>
    <scope>NUCLEOTIDE SEQUENCE [LARGE SCALE GENOMIC DNA]</scope>
    <source>
        <strain evidence="7">S2_005_002_R2_33</strain>
    </source>
</reference>